<evidence type="ECO:0000313" key="8">
    <source>
        <dbReference type="WBParaSite" id="PDA_v2.g3626.t1"/>
    </source>
</evidence>
<evidence type="ECO:0000313" key="7">
    <source>
        <dbReference type="Proteomes" id="UP000887578"/>
    </source>
</evidence>
<dbReference type="AlphaFoldDB" id="A0A914QJ57"/>
<dbReference type="InterPro" id="IPR017452">
    <property type="entry name" value="GPCR_Rhodpsn_7TM"/>
</dbReference>
<dbReference type="PANTHER" id="PTHR47632:SF2">
    <property type="entry name" value="G-PROTEIN COUPLED RECEPTOR FRPR-1-RELATED"/>
    <property type="match status" value="1"/>
</dbReference>
<accession>A0A914QJ57</accession>
<comment type="subcellular location">
    <subcellularLocation>
        <location evidence="1">Membrane</location>
    </subcellularLocation>
</comment>
<evidence type="ECO:0000256" key="1">
    <source>
        <dbReference type="ARBA" id="ARBA00004370"/>
    </source>
</evidence>
<dbReference type="InterPro" id="IPR053326">
    <property type="entry name" value="GPCR1-like"/>
</dbReference>
<dbReference type="GO" id="GO:0016020">
    <property type="term" value="C:membrane"/>
    <property type="evidence" value="ECO:0007669"/>
    <property type="project" value="UniProtKB-SubCell"/>
</dbReference>
<dbReference type="WBParaSite" id="PDA_v2.g3626.t1">
    <property type="protein sequence ID" value="PDA_v2.g3626.t1"/>
    <property type="gene ID" value="PDA_v2.g3626"/>
</dbReference>
<keyword evidence="2 5" id="KW-0812">Transmembrane</keyword>
<keyword evidence="4 5" id="KW-0472">Membrane</keyword>
<evidence type="ECO:0000259" key="6">
    <source>
        <dbReference type="PROSITE" id="PS50262"/>
    </source>
</evidence>
<feature type="transmembrane region" description="Helical" evidence="5">
    <location>
        <begin position="25"/>
        <end position="49"/>
    </location>
</feature>
<protein>
    <submittedName>
        <fullName evidence="8">G-protein coupled receptors family 1 profile domain-containing protein</fullName>
    </submittedName>
</protein>
<dbReference type="SUPFAM" id="SSF81321">
    <property type="entry name" value="Family A G protein-coupled receptor-like"/>
    <property type="match status" value="1"/>
</dbReference>
<feature type="transmembrane region" description="Helical" evidence="5">
    <location>
        <begin position="58"/>
        <end position="75"/>
    </location>
</feature>
<keyword evidence="3 5" id="KW-1133">Transmembrane helix</keyword>
<keyword evidence="7" id="KW-1185">Reference proteome</keyword>
<organism evidence="7 8">
    <name type="scientific">Panagrolaimus davidi</name>
    <dbReference type="NCBI Taxonomy" id="227884"/>
    <lineage>
        <taxon>Eukaryota</taxon>
        <taxon>Metazoa</taxon>
        <taxon>Ecdysozoa</taxon>
        <taxon>Nematoda</taxon>
        <taxon>Chromadorea</taxon>
        <taxon>Rhabditida</taxon>
        <taxon>Tylenchina</taxon>
        <taxon>Panagrolaimomorpha</taxon>
        <taxon>Panagrolaimoidea</taxon>
        <taxon>Panagrolaimidae</taxon>
        <taxon>Panagrolaimus</taxon>
    </lineage>
</organism>
<evidence type="ECO:0000256" key="4">
    <source>
        <dbReference type="ARBA" id="ARBA00023136"/>
    </source>
</evidence>
<name>A0A914QJ57_9BILA</name>
<proteinExistence type="predicted"/>
<evidence type="ECO:0000256" key="3">
    <source>
        <dbReference type="ARBA" id="ARBA00022989"/>
    </source>
</evidence>
<dbReference type="Gene3D" id="1.20.1070.10">
    <property type="entry name" value="Rhodopsin 7-helix transmembrane proteins"/>
    <property type="match status" value="1"/>
</dbReference>
<evidence type="ECO:0000256" key="5">
    <source>
        <dbReference type="SAM" id="Phobius"/>
    </source>
</evidence>
<dbReference type="PANTHER" id="PTHR47632">
    <property type="entry name" value="FMRFAMIDE PEPTIDE RECEPTOR FAMILY-RELATED"/>
    <property type="match status" value="1"/>
</dbReference>
<reference evidence="8" key="1">
    <citation type="submission" date="2022-11" db="UniProtKB">
        <authorList>
            <consortium name="WormBaseParasite"/>
        </authorList>
    </citation>
    <scope>IDENTIFICATION</scope>
</reference>
<sequence length="129" mass="14246">MGTFGIFGNSLSAFIYSRKSMKSSINTYLCALAFSDITVIVTSFFLFFLESMRKRSSIASRFFALFASVTFPLGLTAQSMSVFLTIAGAFDCFILVIGTDSIKSRICTPRIAKRVSASFLLWKKKIGNV</sequence>
<dbReference type="Proteomes" id="UP000887578">
    <property type="component" value="Unplaced"/>
</dbReference>
<feature type="domain" description="G-protein coupled receptors family 1 profile" evidence="6">
    <location>
        <begin position="8"/>
        <end position="129"/>
    </location>
</feature>
<dbReference type="PROSITE" id="PS50262">
    <property type="entry name" value="G_PROTEIN_RECEP_F1_2"/>
    <property type="match status" value="1"/>
</dbReference>
<evidence type="ECO:0000256" key="2">
    <source>
        <dbReference type="ARBA" id="ARBA00022692"/>
    </source>
</evidence>